<evidence type="ECO:0008006" key="4">
    <source>
        <dbReference type="Google" id="ProtNLM"/>
    </source>
</evidence>
<comment type="caution">
    <text evidence="2">The sequence shown here is derived from an EMBL/GenBank/DDBJ whole genome shotgun (WGS) entry which is preliminary data.</text>
</comment>
<protein>
    <recommendedName>
        <fullName evidence="4">Transmembrane protein</fullName>
    </recommendedName>
</protein>
<accession>A0A9D4QP74</accession>
<evidence type="ECO:0000313" key="3">
    <source>
        <dbReference type="Proteomes" id="UP000828390"/>
    </source>
</evidence>
<name>A0A9D4QP74_DREPO</name>
<reference evidence="2" key="2">
    <citation type="submission" date="2020-11" db="EMBL/GenBank/DDBJ databases">
        <authorList>
            <person name="McCartney M.A."/>
            <person name="Auch B."/>
            <person name="Kono T."/>
            <person name="Mallez S."/>
            <person name="Becker A."/>
            <person name="Gohl D.M."/>
            <person name="Silverstein K.A.T."/>
            <person name="Koren S."/>
            <person name="Bechman K.B."/>
            <person name="Herman A."/>
            <person name="Abrahante J.E."/>
            <person name="Garbe J."/>
        </authorList>
    </citation>
    <scope>NUCLEOTIDE SEQUENCE</scope>
    <source>
        <strain evidence="2">Duluth1</strain>
        <tissue evidence="2">Whole animal</tissue>
    </source>
</reference>
<gene>
    <name evidence="2" type="ORF">DPMN_110826</name>
</gene>
<organism evidence="2 3">
    <name type="scientific">Dreissena polymorpha</name>
    <name type="common">Zebra mussel</name>
    <name type="synonym">Mytilus polymorpha</name>
    <dbReference type="NCBI Taxonomy" id="45954"/>
    <lineage>
        <taxon>Eukaryota</taxon>
        <taxon>Metazoa</taxon>
        <taxon>Spiralia</taxon>
        <taxon>Lophotrochozoa</taxon>
        <taxon>Mollusca</taxon>
        <taxon>Bivalvia</taxon>
        <taxon>Autobranchia</taxon>
        <taxon>Heteroconchia</taxon>
        <taxon>Euheterodonta</taxon>
        <taxon>Imparidentia</taxon>
        <taxon>Neoheterodontei</taxon>
        <taxon>Myida</taxon>
        <taxon>Dreissenoidea</taxon>
        <taxon>Dreissenidae</taxon>
        <taxon>Dreissena</taxon>
    </lineage>
</organism>
<evidence type="ECO:0000256" key="1">
    <source>
        <dbReference type="SAM" id="Phobius"/>
    </source>
</evidence>
<keyword evidence="1" id="KW-0812">Transmembrane</keyword>
<feature type="transmembrane region" description="Helical" evidence="1">
    <location>
        <begin position="31"/>
        <end position="55"/>
    </location>
</feature>
<keyword evidence="1" id="KW-1133">Transmembrane helix</keyword>
<proteinExistence type="predicted"/>
<evidence type="ECO:0000313" key="2">
    <source>
        <dbReference type="EMBL" id="KAH3837437.1"/>
    </source>
</evidence>
<dbReference type="Proteomes" id="UP000828390">
    <property type="component" value="Unassembled WGS sequence"/>
</dbReference>
<dbReference type="AlphaFoldDB" id="A0A9D4QP74"/>
<keyword evidence="3" id="KW-1185">Reference proteome</keyword>
<dbReference type="EMBL" id="JAIWYP010000004">
    <property type="protein sequence ID" value="KAH3837437.1"/>
    <property type="molecule type" value="Genomic_DNA"/>
</dbReference>
<keyword evidence="1" id="KW-0472">Membrane</keyword>
<sequence length="101" mass="12182">MQAYHSTDFEFSMKQVIRTYPLKHCNYSMPALLIVALRIQILWIFINAHFFFFIVKRYLEVKAQIVEFGTHHNHLHTLARTEWKDTTTSMQTPEIVFSYYH</sequence>
<reference evidence="2" key="1">
    <citation type="journal article" date="2019" name="bioRxiv">
        <title>The Genome of the Zebra Mussel, Dreissena polymorpha: A Resource for Invasive Species Research.</title>
        <authorList>
            <person name="McCartney M.A."/>
            <person name="Auch B."/>
            <person name="Kono T."/>
            <person name="Mallez S."/>
            <person name="Zhang Y."/>
            <person name="Obille A."/>
            <person name="Becker A."/>
            <person name="Abrahante J.E."/>
            <person name="Garbe J."/>
            <person name="Badalamenti J.P."/>
            <person name="Herman A."/>
            <person name="Mangelson H."/>
            <person name="Liachko I."/>
            <person name="Sullivan S."/>
            <person name="Sone E.D."/>
            <person name="Koren S."/>
            <person name="Silverstein K.A.T."/>
            <person name="Beckman K.B."/>
            <person name="Gohl D.M."/>
        </authorList>
    </citation>
    <scope>NUCLEOTIDE SEQUENCE</scope>
    <source>
        <strain evidence="2">Duluth1</strain>
        <tissue evidence="2">Whole animal</tissue>
    </source>
</reference>